<protein>
    <submittedName>
        <fullName evidence="1">Uncharacterized protein</fullName>
    </submittedName>
</protein>
<keyword evidence="2" id="KW-1185">Reference proteome</keyword>
<evidence type="ECO:0000313" key="2">
    <source>
        <dbReference type="Proteomes" id="UP001057279"/>
    </source>
</evidence>
<dbReference type="Proteomes" id="UP001057279">
    <property type="component" value="Linkage Group LG19"/>
</dbReference>
<reference evidence="1" key="1">
    <citation type="submission" date="2022-03" db="EMBL/GenBank/DDBJ databases">
        <title>Genomic analyses of argali, domestic sheep and their hybrids provide insights into chromosomal evolution, heterosis and genetic basis of agronomic traits.</title>
        <authorList>
            <person name="Li M."/>
        </authorList>
    </citation>
    <scope>NUCLEOTIDE SEQUENCE</scope>
    <source>
        <strain evidence="1">F1 hybrid</strain>
    </source>
</reference>
<comment type="caution">
    <text evidence="1">The sequence shown here is derived from an EMBL/GenBank/DDBJ whole genome shotgun (WGS) entry which is preliminary data.</text>
</comment>
<dbReference type="EMBL" id="CM043044">
    <property type="protein sequence ID" value="KAI4564952.1"/>
    <property type="molecule type" value="Genomic_DNA"/>
</dbReference>
<gene>
    <name evidence="1" type="ORF">MJG53_015964</name>
</gene>
<organism evidence="1 2">
    <name type="scientific">Ovis ammon polii x Ovis aries</name>
    <dbReference type="NCBI Taxonomy" id="2918886"/>
    <lineage>
        <taxon>Eukaryota</taxon>
        <taxon>Metazoa</taxon>
        <taxon>Chordata</taxon>
        <taxon>Craniata</taxon>
        <taxon>Vertebrata</taxon>
        <taxon>Euteleostomi</taxon>
        <taxon>Mammalia</taxon>
        <taxon>Eutheria</taxon>
        <taxon>Laurasiatheria</taxon>
        <taxon>Artiodactyla</taxon>
        <taxon>Ruminantia</taxon>
        <taxon>Pecora</taxon>
        <taxon>Bovidae</taxon>
        <taxon>Caprinae</taxon>
        <taxon>Ovis</taxon>
    </lineage>
</organism>
<name>A0ACB9UCJ4_9CETA</name>
<accession>A0ACB9UCJ4</accession>
<evidence type="ECO:0000313" key="1">
    <source>
        <dbReference type="EMBL" id="KAI4564952.1"/>
    </source>
</evidence>
<sequence length="136" mass="15433">MLSGETSPKERKRKAANERDEKQTQGKTGRQESSSRVRGREKRGCAFLTYCERESALKAQSALHEQKTLPGIFLKIVMKRKGLAFRAPVHCGPSVCFERRHLCSIVKILCASPWYAVECYKSRDRHDGEDSDAECV</sequence>
<proteinExistence type="predicted"/>